<evidence type="ECO:0000313" key="2">
    <source>
        <dbReference type="EMBL" id="KAI0514328.1"/>
    </source>
</evidence>
<name>A0A8T3BMB9_DENNO</name>
<sequence length="75" mass="8352">MKEGYALLRSSVENLVCFGAIINLLQFSTSCSHMRAEFYPNTCTHPTTPTSQPLDYGNSRPKLPFSLPRSTVLQS</sequence>
<dbReference type="EMBL" id="JAGYWB010000008">
    <property type="protein sequence ID" value="KAI0514328.1"/>
    <property type="molecule type" value="Genomic_DNA"/>
</dbReference>
<evidence type="ECO:0000256" key="1">
    <source>
        <dbReference type="SAM" id="MobiDB-lite"/>
    </source>
</evidence>
<protein>
    <submittedName>
        <fullName evidence="2">Uncharacterized protein</fullName>
    </submittedName>
</protein>
<feature type="region of interest" description="Disordered" evidence="1">
    <location>
        <begin position="46"/>
        <end position="75"/>
    </location>
</feature>
<dbReference type="PROSITE" id="PS51257">
    <property type="entry name" value="PROKAR_LIPOPROTEIN"/>
    <property type="match status" value="1"/>
</dbReference>
<proteinExistence type="predicted"/>
<keyword evidence="3" id="KW-1185">Reference proteome</keyword>
<gene>
    <name evidence="2" type="ORF">KFK09_010363</name>
</gene>
<comment type="caution">
    <text evidence="2">The sequence shown here is derived from an EMBL/GenBank/DDBJ whole genome shotgun (WGS) entry which is preliminary data.</text>
</comment>
<organism evidence="2 3">
    <name type="scientific">Dendrobium nobile</name>
    <name type="common">Orchid</name>
    <dbReference type="NCBI Taxonomy" id="94219"/>
    <lineage>
        <taxon>Eukaryota</taxon>
        <taxon>Viridiplantae</taxon>
        <taxon>Streptophyta</taxon>
        <taxon>Embryophyta</taxon>
        <taxon>Tracheophyta</taxon>
        <taxon>Spermatophyta</taxon>
        <taxon>Magnoliopsida</taxon>
        <taxon>Liliopsida</taxon>
        <taxon>Asparagales</taxon>
        <taxon>Orchidaceae</taxon>
        <taxon>Epidendroideae</taxon>
        <taxon>Malaxideae</taxon>
        <taxon>Dendrobiinae</taxon>
        <taxon>Dendrobium</taxon>
    </lineage>
</organism>
<dbReference type="Proteomes" id="UP000829196">
    <property type="component" value="Unassembled WGS sequence"/>
</dbReference>
<dbReference type="AlphaFoldDB" id="A0A8T3BMB9"/>
<evidence type="ECO:0000313" key="3">
    <source>
        <dbReference type="Proteomes" id="UP000829196"/>
    </source>
</evidence>
<reference evidence="2" key="1">
    <citation type="journal article" date="2022" name="Front. Genet.">
        <title>Chromosome-Scale Assembly of the Dendrobium nobile Genome Provides Insights Into the Molecular Mechanism of the Biosynthesis of the Medicinal Active Ingredient of Dendrobium.</title>
        <authorList>
            <person name="Xu Q."/>
            <person name="Niu S.-C."/>
            <person name="Li K.-L."/>
            <person name="Zheng P.-J."/>
            <person name="Zhang X.-J."/>
            <person name="Jia Y."/>
            <person name="Liu Y."/>
            <person name="Niu Y.-X."/>
            <person name="Yu L.-H."/>
            <person name="Chen D.-F."/>
            <person name="Zhang G.-Q."/>
        </authorList>
    </citation>
    <scope>NUCLEOTIDE SEQUENCE</scope>
    <source>
        <tissue evidence="2">Leaf</tissue>
    </source>
</reference>
<accession>A0A8T3BMB9</accession>